<dbReference type="EMBL" id="CP123443">
    <property type="protein sequence ID" value="WGK68778.1"/>
    <property type="molecule type" value="Genomic_DNA"/>
</dbReference>
<dbReference type="SUPFAM" id="SSF75304">
    <property type="entry name" value="Amidase signature (AS) enzymes"/>
    <property type="match status" value="1"/>
</dbReference>
<dbReference type="InterPro" id="IPR023631">
    <property type="entry name" value="Amidase_dom"/>
</dbReference>
<evidence type="ECO:0000256" key="1">
    <source>
        <dbReference type="SAM" id="MobiDB-lite"/>
    </source>
</evidence>
<evidence type="ECO:0000313" key="4">
    <source>
        <dbReference type="Proteomes" id="UP001228690"/>
    </source>
</evidence>
<dbReference type="PANTHER" id="PTHR42678:SF34">
    <property type="entry name" value="OS04G0183300 PROTEIN"/>
    <property type="match status" value="1"/>
</dbReference>
<dbReference type="Proteomes" id="UP001228690">
    <property type="component" value="Chromosome"/>
</dbReference>
<evidence type="ECO:0000313" key="3">
    <source>
        <dbReference type="EMBL" id="WGK68778.1"/>
    </source>
</evidence>
<feature type="compositionally biased region" description="Basic and acidic residues" evidence="1">
    <location>
        <begin position="534"/>
        <end position="543"/>
    </location>
</feature>
<proteinExistence type="predicted"/>
<reference evidence="3 4" key="1">
    <citation type="submission" date="2023-04" db="EMBL/GenBank/DDBJ databases">
        <title>Spirochaete genome identified in red abalone sample constitutes a novel genus.</title>
        <authorList>
            <person name="Sharma S.P."/>
            <person name="Purcell C.M."/>
            <person name="Hyde J.R."/>
            <person name="Severin A.J."/>
        </authorList>
    </citation>
    <scope>NUCLEOTIDE SEQUENCE [LARGE SCALE GENOMIC DNA]</scope>
    <source>
        <strain evidence="3 4">SP-2023</strain>
    </source>
</reference>
<organism evidence="3 4">
    <name type="scientific">Candidatus Haliotispira prima</name>
    <dbReference type="NCBI Taxonomy" id="3034016"/>
    <lineage>
        <taxon>Bacteria</taxon>
        <taxon>Pseudomonadati</taxon>
        <taxon>Spirochaetota</taxon>
        <taxon>Spirochaetia</taxon>
        <taxon>Spirochaetales</taxon>
        <taxon>Spirochaetaceae</taxon>
        <taxon>Candidatus Haliotispira</taxon>
    </lineage>
</organism>
<accession>A0ABY8MFU1</accession>
<feature type="region of interest" description="Disordered" evidence="1">
    <location>
        <begin position="534"/>
        <end position="560"/>
    </location>
</feature>
<dbReference type="InterPro" id="IPR036928">
    <property type="entry name" value="AS_sf"/>
</dbReference>
<protein>
    <submittedName>
        <fullName evidence="3">Amidase family protein</fullName>
    </submittedName>
</protein>
<sequence length="560" mass="60941">MGSKMKILYLSGVLLSVVLFNACGGVYGARKMPAKQPLHFNMPADRPWLDEADMTRLDRQLDGANILDIQALVTEGALSYERLTLYYLQRIRDYDNKLNSIIELNPEALELARSRDNERNEQKTKHGEVPLMYGIPVLLKDNISTAGQLHTTAGALAMKGFAAGKDAKLVTRLRESGAIILGKANLSEWANAMADQAPNGYSALGGQTRNPYRLSLNVGGSSSGSAVSVAAEFSTVSIGTETSGSIINPSSLNSVYGMRPGGNLVPQDMVIPITDHLDTPGPMARNITDLAITLSVIASGQTDYREFLDPDKVRERKLRIGFAVNLPSYDGREFDLDDEQLAALKDLFDRAGIAFLPIEYQPQFGEALQNGFFSAFYQGLRTDIETYFVQAGVDFPIGKLRDIVNFNMLDPDLAIPYGQGQFIAALSQEDQSPEELERVFLAGRTEAIADMEAMFRSGGSEPPDIVAGVGNSLSLQYVMADYTALSVPIGYGGALGGSYEKGFRPLNITLVSKAGSEGILIAAAYALERQLEQLETDSEHRESGLGPRKRPALVFRKSEE</sequence>
<keyword evidence="4" id="KW-1185">Reference proteome</keyword>
<name>A0ABY8MFU1_9SPIO</name>
<dbReference type="Pfam" id="PF01425">
    <property type="entry name" value="Amidase"/>
    <property type="match status" value="1"/>
</dbReference>
<dbReference type="Gene3D" id="3.90.1300.10">
    <property type="entry name" value="Amidase signature (AS) domain"/>
    <property type="match status" value="1"/>
</dbReference>
<gene>
    <name evidence="3" type="ORF">P0082_09855</name>
</gene>
<dbReference type="RefSeq" id="WP_326926964.1">
    <property type="nucleotide sequence ID" value="NZ_CP123443.1"/>
</dbReference>
<evidence type="ECO:0000259" key="2">
    <source>
        <dbReference type="Pfam" id="PF01425"/>
    </source>
</evidence>
<dbReference type="PANTHER" id="PTHR42678">
    <property type="entry name" value="AMIDASE"/>
    <property type="match status" value="1"/>
</dbReference>
<feature type="domain" description="Amidase" evidence="2">
    <location>
        <begin position="83"/>
        <end position="332"/>
    </location>
</feature>